<dbReference type="PANTHER" id="PTHR45663:SF11">
    <property type="entry name" value="GEO12009P1"/>
    <property type="match status" value="1"/>
</dbReference>
<comment type="caution">
    <text evidence="9">The sequence shown here is derived from an EMBL/GenBank/DDBJ whole genome shotgun (WGS) entry which is preliminary data.</text>
</comment>
<dbReference type="InterPro" id="IPR005746">
    <property type="entry name" value="Thioredoxin"/>
</dbReference>
<keyword evidence="2" id="KW-0813">Transport</keyword>
<protein>
    <recommendedName>
        <fullName evidence="6 7">Thioredoxin</fullName>
    </recommendedName>
</protein>
<dbReference type="PRINTS" id="PR00421">
    <property type="entry name" value="THIOREDOXIN"/>
</dbReference>
<proteinExistence type="inferred from homology"/>
<dbReference type="PROSITE" id="PS51352">
    <property type="entry name" value="THIOREDOXIN_2"/>
    <property type="match status" value="1"/>
</dbReference>
<evidence type="ECO:0000256" key="2">
    <source>
        <dbReference type="ARBA" id="ARBA00022448"/>
    </source>
</evidence>
<keyword evidence="10" id="KW-1185">Reference proteome</keyword>
<dbReference type="NCBIfam" id="TIGR01068">
    <property type="entry name" value="thioredoxin"/>
    <property type="match status" value="1"/>
</dbReference>
<dbReference type="PANTHER" id="PTHR45663">
    <property type="entry name" value="GEO12009P1"/>
    <property type="match status" value="1"/>
</dbReference>
<evidence type="ECO:0000256" key="5">
    <source>
        <dbReference type="ARBA" id="ARBA00023284"/>
    </source>
</evidence>
<dbReference type="PROSITE" id="PS00194">
    <property type="entry name" value="THIOREDOXIN_1"/>
    <property type="match status" value="1"/>
</dbReference>
<feature type="domain" description="Thioredoxin" evidence="8">
    <location>
        <begin position="1"/>
        <end position="112"/>
    </location>
</feature>
<evidence type="ECO:0000259" key="8">
    <source>
        <dbReference type="PROSITE" id="PS51352"/>
    </source>
</evidence>
<sequence length="114" mass="12313">MIRAAGTAMVTDADFATEVLKADLPVLVEFTADWCGPCRQLAPVLSAIAGEEAERLKVVQIDVDTSPETTIRYNVLSTPTLLLFRAGEPVKSLVGVRPKRKLLLELSDAMGNES</sequence>
<reference evidence="9" key="1">
    <citation type="submission" date="2022-06" db="EMBL/GenBank/DDBJ databases">
        <title>Genome public.</title>
        <authorList>
            <person name="Sun Q."/>
        </authorList>
    </citation>
    <scope>NUCLEOTIDE SEQUENCE</scope>
    <source>
        <strain evidence="9">CWNU-1</strain>
    </source>
</reference>
<organism evidence="9 10">
    <name type="scientific">Streptomyces albipurpureus</name>
    <dbReference type="NCBI Taxonomy" id="2897419"/>
    <lineage>
        <taxon>Bacteria</taxon>
        <taxon>Bacillati</taxon>
        <taxon>Actinomycetota</taxon>
        <taxon>Actinomycetes</taxon>
        <taxon>Kitasatosporales</taxon>
        <taxon>Streptomycetaceae</taxon>
        <taxon>Streptomyces</taxon>
    </lineage>
</organism>
<dbReference type="SUPFAM" id="SSF52833">
    <property type="entry name" value="Thioredoxin-like"/>
    <property type="match status" value="1"/>
</dbReference>
<evidence type="ECO:0000256" key="4">
    <source>
        <dbReference type="ARBA" id="ARBA00023157"/>
    </source>
</evidence>
<dbReference type="Proteomes" id="UP001431429">
    <property type="component" value="Unassembled WGS sequence"/>
</dbReference>
<name>A0ABT0UGT7_9ACTN</name>
<evidence type="ECO:0000256" key="6">
    <source>
        <dbReference type="NCBIfam" id="TIGR01068"/>
    </source>
</evidence>
<dbReference type="PIRSF" id="PIRSF000077">
    <property type="entry name" value="Thioredoxin"/>
    <property type="match status" value="1"/>
</dbReference>
<evidence type="ECO:0000313" key="9">
    <source>
        <dbReference type="EMBL" id="MCM2387829.1"/>
    </source>
</evidence>
<accession>A0ABT0UGT7</accession>
<evidence type="ECO:0000256" key="3">
    <source>
        <dbReference type="ARBA" id="ARBA00022982"/>
    </source>
</evidence>
<evidence type="ECO:0000313" key="10">
    <source>
        <dbReference type="Proteomes" id="UP001431429"/>
    </source>
</evidence>
<evidence type="ECO:0000256" key="7">
    <source>
        <dbReference type="PIRNR" id="PIRNR000077"/>
    </source>
</evidence>
<gene>
    <name evidence="9" type="primary">trxA</name>
    <name evidence="9" type="ORF">NBG84_05800</name>
</gene>
<dbReference type="Pfam" id="PF00085">
    <property type="entry name" value="Thioredoxin"/>
    <property type="match status" value="1"/>
</dbReference>
<keyword evidence="4" id="KW-1015">Disulfide bond</keyword>
<dbReference type="InterPro" id="IPR017937">
    <property type="entry name" value="Thioredoxin_CS"/>
</dbReference>
<dbReference type="RefSeq" id="WP_250918182.1">
    <property type="nucleotide sequence ID" value="NZ_JAMQAW010000006.1"/>
</dbReference>
<keyword evidence="3" id="KW-0249">Electron transport</keyword>
<dbReference type="InterPro" id="IPR036249">
    <property type="entry name" value="Thioredoxin-like_sf"/>
</dbReference>
<comment type="similarity">
    <text evidence="1 7">Belongs to the thioredoxin family.</text>
</comment>
<dbReference type="CDD" id="cd02947">
    <property type="entry name" value="TRX_family"/>
    <property type="match status" value="1"/>
</dbReference>
<dbReference type="Gene3D" id="3.40.30.10">
    <property type="entry name" value="Glutaredoxin"/>
    <property type="match status" value="1"/>
</dbReference>
<dbReference type="InterPro" id="IPR013766">
    <property type="entry name" value="Thioredoxin_domain"/>
</dbReference>
<keyword evidence="5" id="KW-0676">Redox-active center</keyword>
<dbReference type="EMBL" id="JAMQAW010000006">
    <property type="protein sequence ID" value="MCM2387829.1"/>
    <property type="molecule type" value="Genomic_DNA"/>
</dbReference>
<evidence type="ECO:0000256" key="1">
    <source>
        <dbReference type="ARBA" id="ARBA00008987"/>
    </source>
</evidence>